<organism evidence="1">
    <name type="scientific">viral metagenome</name>
    <dbReference type="NCBI Taxonomy" id="1070528"/>
    <lineage>
        <taxon>unclassified sequences</taxon>
        <taxon>metagenomes</taxon>
        <taxon>organismal metagenomes</taxon>
    </lineage>
</organism>
<dbReference type="AlphaFoldDB" id="A0A6M3L4G3"/>
<sequence>MAKFDIGETVICSCEIKDTDGNLKDPATSTQISICNNKGVVSLAATAMTKESTGKYYYDFQTVGSSRDRYTVSYIATDGSRITIEKETFELE</sequence>
<name>A0A6M3L4G3_9ZZZZ</name>
<gene>
    <name evidence="1" type="ORF">MM415B02592_0002</name>
</gene>
<dbReference type="EMBL" id="MT142828">
    <property type="protein sequence ID" value="QJA89179.1"/>
    <property type="molecule type" value="Genomic_DNA"/>
</dbReference>
<proteinExistence type="predicted"/>
<accession>A0A6M3L4G3</accession>
<protein>
    <submittedName>
        <fullName evidence="1">Uncharacterized protein</fullName>
    </submittedName>
</protein>
<evidence type="ECO:0000313" key="1">
    <source>
        <dbReference type="EMBL" id="QJA89179.1"/>
    </source>
</evidence>
<reference evidence="1" key="1">
    <citation type="submission" date="2020-03" db="EMBL/GenBank/DDBJ databases">
        <title>The deep terrestrial virosphere.</title>
        <authorList>
            <person name="Holmfeldt K."/>
            <person name="Nilsson E."/>
            <person name="Simone D."/>
            <person name="Lopez-Fernandez M."/>
            <person name="Wu X."/>
            <person name="de Brujin I."/>
            <person name="Lundin D."/>
            <person name="Andersson A."/>
            <person name="Bertilsson S."/>
            <person name="Dopson M."/>
        </authorList>
    </citation>
    <scope>NUCLEOTIDE SEQUENCE</scope>
    <source>
        <strain evidence="1">MM415B02592</strain>
    </source>
</reference>